<name>W4ITX8_PLAFP</name>
<gene>
    <name evidence="1" type="ORF">PFUGPA_05115</name>
</gene>
<dbReference type="Proteomes" id="UP000019103">
    <property type="component" value="Unassembled WGS sequence"/>
</dbReference>
<sequence>MVKLSLASKYIYPNDMCELIRTVTDIIEKKHDVEVDKKQLWDIINNIYDQWINVSEIEKEEDKKDYYKLISFFTLLLSTNWFNEDQNELEYLVNEIYFAHMGLAQSYPEEELTRAIENSLGAEVKKCIINKNDLSVEFIKGDYGDGIFDGKIVLDVNAGLFLHTQKDVLQYTGKLPVDAYEIELAISSFDWKQRDEKKKCVLLIIITHNPELTFWKQLFLLIRHF</sequence>
<evidence type="ECO:0000313" key="1">
    <source>
        <dbReference type="EMBL" id="ETW52807.1"/>
    </source>
</evidence>
<reference evidence="1 2" key="2">
    <citation type="submission" date="2013-02" db="EMBL/GenBank/DDBJ databases">
        <title>The Genome Sequence of Plasmodium falciparum Palo Alto/Uganda.</title>
        <authorList>
            <consortium name="The Broad Institute Genome Sequencing Platform"/>
            <consortium name="The Broad Institute Genome Sequencing Center for Infectious Disease"/>
            <person name="Neafsey D."/>
            <person name="Cheeseman I."/>
            <person name="Volkman S."/>
            <person name="Adams J."/>
            <person name="Walker B."/>
            <person name="Young S.K."/>
            <person name="Zeng Q."/>
            <person name="Gargeya S."/>
            <person name="Fitzgerald M."/>
            <person name="Haas B."/>
            <person name="Abouelleil A."/>
            <person name="Alvarado L."/>
            <person name="Arachchi H.M."/>
            <person name="Berlin A.M."/>
            <person name="Chapman S.B."/>
            <person name="Dewar J."/>
            <person name="Goldberg J."/>
            <person name="Griggs A."/>
            <person name="Gujja S."/>
            <person name="Hansen M."/>
            <person name="Howarth C."/>
            <person name="Imamovic A."/>
            <person name="Larimer J."/>
            <person name="McCowan C."/>
            <person name="Murphy C."/>
            <person name="Neiman D."/>
            <person name="Pearson M."/>
            <person name="Priest M."/>
            <person name="Roberts A."/>
            <person name="Saif S."/>
            <person name="Shea T."/>
            <person name="Sisk P."/>
            <person name="Sykes S."/>
            <person name="Wortman J."/>
            <person name="Nusbaum C."/>
            <person name="Birren B."/>
        </authorList>
    </citation>
    <scope>NUCLEOTIDE SEQUENCE [LARGE SCALE GENOMIC DNA]</scope>
    <source>
        <strain evidence="1 2">Palo Alto/Uganda</strain>
    </source>
</reference>
<dbReference type="EMBL" id="KI927387">
    <property type="protein sequence ID" value="ETW52807.1"/>
    <property type="molecule type" value="Genomic_DNA"/>
</dbReference>
<dbReference type="AlphaFoldDB" id="W4ITX8"/>
<proteinExistence type="predicted"/>
<reference evidence="1 2" key="1">
    <citation type="submission" date="2013-02" db="EMBL/GenBank/DDBJ databases">
        <title>The Genome Annotation of Plasmodium falciparum Palo Alto/Uganda.</title>
        <authorList>
            <consortium name="The Broad Institute Genome Sequencing Platform"/>
            <consortium name="The Broad Institute Genome Sequencing Center for Infectious Disease"/>
            <person name="Neafsey D."/>
            <person name="Hoffman S."/>
            <person name="Volkman S."/>
            <person name="Rosenthal P."/>
            <person name="Walker B."/>
            <person name="Young S.K."/>
            <person name="Zeng Q."/>
            <person name="Gargeya S."/>
            <person name="Fitzgerald M."/>
            <person name="Haas B."/>
            <person name="Abouelleil A."/>
            <person name="Allen A.W."/>
            <person name="Alvarado L."/>
            <person name="Arachchi H.M."/>
            <person name="Berlin A.M."/>
            <person name="Chapman S.B."/>
            <person name="Gainer-Dewar J."/>
            <person name="Goldberg J."/>
            <person name="Griggs A."/>
            <person name="Gujja S."/>
            <person name="Hansen M."/>
            <person name="Howarth C."/>
            <person name="Imamovic A."/>
            <person name="Ireland A."/>
            <person name="Larimer J."/>
            <person name="McCowan C."/>
            <person name="Murphy C."/>
            <person name="Pearson M."/>
            <person name="Poon T.W."/>
            <person name="Priest M."/>
            <person name="Roberts A."/>
            <person name="Saif S."/>
            <person name="Shea T."/>
            <person name="Sisk P."/>
            <person name="Sykes S."/>
            <person name="Wortman J."/>
            <person name="Nusbaum C."/>
            <person name="Birren B."/>
        </authorList>
    </citation>
    <scope>NUCLEOTIDE SEQUENCE [LARGE SCALE GENOMIC DNA]</scope>
    <source>
        <strain evidence="1 2">Palo Alto/Uganda</strain>
    </source>
</reference>
<organism evidence="1 2">
    <name type="scientific">Plasmodium falciparum (isolate Palo Alto / Uganda)</name>
    <dbReference type="NCBI Taxonomy" id="57270"/>
    <lineage>
        <taxon>Eukaryota</taxon>
        <taxon>Sar</taxon>
        <taxon>Alveolata</taxon>
        <taxon>Apicomplexa</taxon>
        <taxon>Aconoidasida</taxon>
        <taxon>Haemosporida</taxon>
        <taxon>Plasmodiidae</taxon>
        <taxon>Plasmodium</taxon>
        <taxon>Plasmodium (Laverania)</taxon>
    </lineage>
</organism>
<accession>W4ITX8</accession>
<dbReference type="OrthoDB" id="391347at2759"/>
<protein>
    <submittedName>
        <fullName evidence="1">Uncharacterized protein</fullName>
    </submittedName>
</protein>
<dbReference type="OMA" id="WFTEEQE"/>
<evidence type="ECO:0000313" key="2">
    <source>
        <dbReference type="Proteomes" id="UP000019103"/>
    </source>
</evidence>